<accession>A0A7H0VGN6</accession>
<sequence>MSIIKSFSVGLGDMFYIKHGSDNFTIIDCCLSDDNKKEIVGEINAEHKYKEITRFISTHPDGDHIQKLDYLDDEIDIVNFYCVKNKATKPDETASFTRYCELRDSSKAFNIYKGCKRKWMNQDGPDKYGKEIGSSGINILWPDTTDDDYKTELEKAENGTAFNNISCIIKYSLNGGVTAVWMGDLETDFMEKIKDKVSLTKTNILFAPHHGRKSGKIPQEWLDTMDPDIIVMGEANSKDSDYASYPNHNKIRQNSAKDITFECEEGKVHVYCSSETYEIDFLENENKSTFDYYKGTLNI</sequence>
<dbReference type="SUPFAM" id="SSF56281">
    <property type="entry name" value="Metallo-hydrolase/oxidoreductase"/>
    <property type="match status" value="1"/>
</dbReference>
<gene>
    <name evidence="1" type="ORF">H4K34_03315</name>
</gene>
<evidence type="ECO:0000313" key="2">
    <source>
        <dbReference type="Proteomes" id="UP000516305"/>
    </source>
</evidence>
<dbReference type="InterPro" id="IPR036866">
    <property type="entry name" value="RibonucZ/Hydroxyglut_hydro"/>
</dbReference>
<dbReference type="PANTHER" id="PTHR30619:SF1">
    <property type="entry name" value="RECOMBINATION PROTEIN 2"/>
    <property type="match status" value="1"/>
</dbReference>
<name>A0A7H0VGN6_9FLAO</name>
<dbReference type="InterPro" id="IPR052159">
    <property type="entry name" value="Competence_DNA_uptake"/>
</dbReference>
<protein>
    <recommendedName>
        <fullName evidence="3">Metallo-beta-lactamase domain-containing protein</fullName>
    </recommendedName>
</protein>
<dbReference type="AlphaFoldDB" id="A0A7H0VGN6"/>
<reference evidence="1 2" key="1">
    <citation type="submission" date="2020-08" db="EMBL/GenBank/DDBJ databases">
        <title>Croceimicrobium hydrocarbonivorans gen. nov., sp. nov., a novel marine bacterium isolated from a bacterial consortium that degrades polyethylene terephthalate.</title>
        <authorList>
            <person name="Liu R."/>
        </authorList>
    </citation>
    <scope>NUCLEOTIDE SEQUENCE [LARGE SCALE GENOMIC DNA]</scope>
    <source>
        <strain evidence="1 2">A20-9</strain>
    </source>
</reference>
<dbReference type="Gene3D" id="3.60.15.10">
    <property type="entry name" value="Ribonuclease Z/Hydroxyacylglutathione hydrolase-like"/>
    <property type="match status" value="1"/>
</dbReference>
<evidence type="ECO:0000313" key="1">
    <source>
        <dbReference type="EMBL" id="QNR24884.1"/>
    </source>
</evidence>
<dbReference type="KEGG" id="chyd:H4K34_03315"/>
<dbReference type="Proteomes" id="UP000516305">
    <property type="component" value="Chromosome"/>
</dbReference>
<evidence type="ECO:0008006" key="3">
    <source>
        <dbReference type="Google" id="ProtNLM"/>
    </source>
</evidence>
<dbReference type="RefSeq" id="WP_210759411.1">
    <property type="nucleotide sequence ID" value="NZ_CP060139.1"/>
</dbReference>
<organism evidence="1 2">
    <name type="scientific">Croceimicrobium hydrocarbonivorans</name>
    <dbReference type="NCBI Taxonomy" id="2761580"/>
    <lineage>
        <taxon>Bacteria</taxon>
        <taxon>Pseudomonadati</taxon>
        <taxon>Bacteroidota</taxon>
        <taxon>Flavobacteriia</taxon>
        <taxon>Flavobacteriales</taxon>
        <taxon>Owenweeksiaceae</taxon>
        <taxon>Croceimicrobium</taxon>
    </lineage>
</organism>
<dbReference type="PANTHER" id="PTHR30619">
    <property type="entry name" value="DNA INTERNALIZATION/COMPETENCE PROTEIN COMEC/REC2"/>
    <property type="match status" value="1"/>
</dbReference>
<proteinExistence type="predicted"/>
<keyword evidence="2" id="KW-1185">Reference proteome</keyword>
<dbReference type="EMBL" id="CP060139">
    <property type="protein sequence ID" value="QNR24884.1"/>
    <property type="molecule type" value="Genomic_DNA"/>
</dbReference>